<feature type="domain" description="DUF4136" evidence="1">
    <location>
        <begin position="30"/>
        <end position="181"/>
    </location>
</feature>
<evidence type="ECO:0000313" key="3">
    <source>
        <dbReference type="Proteomes" id="UP000598820"/>
    </source>
</evidence>
<evidence type="ECO:0000313" key="2">
    <source>
        <dbReference type="EMBL" id="MBD2703742.1"/>
    </source>
</evidence>
<dbReference type="AlphaFoldDB" id="A0A926Y369"/>
<keyword evidence="3" id="KW-1185">Reference proteome</keyword>
<gene>
    <name evidence="2" type="ORF">IC229_24060</name>
</gene>
<dbReference type="Gene3D" id="3.30.160.670">
    <property type="match status" value="1"/>
</dbReference>
<evidence type="ECO:0000259" key="1">
    <source>
        <dbReference type="Pfam" id="PF13590"/>
    </source>
</evidence>
<dbReference type="EMBL" id="JACWZY010000024">
    <property type="protein sequence ID" value="MBD2703742.1"/>
    <property type="molecule type" value="Genomic_DNA"/>
</dbReference>
<comment type="caution">
    <text evidence="2">The sequence shown here is derived from an EMBL/GenBank/DDBJ whole genome shotgun (WGS) entry which is preliminary data.</text>
</comment>
<protein>
    <submittedName>
        <fullName evidence="2">DUF4136 domain-containing protein</fullName>
    </submittedName>
</protein>
<name>A0A926Y369_9BACT</name>
<dbReference type="PROSITE" id="PS51257">
    <property type="entry name" value="PROKAR_LIPOPROTEIN"/>
    <property type="match status" value="1"/>
</dbReference>
<dbReference type="Proteomes" id="UP000598820">
    <property type="component" value="Unassembled WGS sequence"/>
</dbReference>
<dbReference type="Pfam" id="PF13590">
    <property type="entry name" value="DUF4136"/>
    <property type="match status" value="1"/>
</dbReference>
<sequence length="184" mass="20846">MKNQLGISIVCLLLGLLTSCSSYRITRNQSDNTATWSDYRTYAFLDTTRLSDSPRTITYRTAMEQLKQAVAAEFRNLGYQPTKDNPDLLVNLGAVVQERTQTRTTTIQEAPRYIGQRRYHWQSQEVPVGTYEEGTVNLHVVDAQKNALVWDVALSSVLNRQGLSSEQINKAVAKLFEKFPGQQK</sequence>
<proteinExistence type="predicted"/>
<dbReference type="RefSeq" id="WP_190889647.1">
    <property type="nucleotide sequence ID" value="NZ_JACWZY010000024.1"/>
</dbReference>
<accession>A0A926Y369</accession>
<organism evidence="2 3">
    <name type="scientific">Spirosoma profusum</name>
    <dbReference type="NCBI Taxonomy" id="2771354"/>
    <lineage>
        <taxon>Bacteria</taxon>
        <taxon>Pseudomonadati</taxon>
        <taxon>Bacteroidota</taxon>
        <taxon>Cytophagia</taxon>
        <taxon>Cytophagales</taxon>
        <taxon>Cytophagaceae</taxon>
        <taxon>Spirosoma</taxon>
    </lineage>
</organism>
<dbReference type="InterPro" id="IPR025411">
    <property type="entry name" value="DUF4136"/>
</dbReference>
<reference evidence="2" key="1">
    <citation type="submission" date="2020-09" db="EMBL/GenBank/DDBJ databases">
        <authorList>
            <person name="Kim M.K."/>
        </authorList>
    </citation>
    <scope>NUCLEOTIDE SEQUENCE</scope>
    <source>
        <strain evidence="2">BT702</strain>
    </source>
</reference>